<dbReference type="Gene3D" id="1.20.1260.10">
    <property type="match status" value="1"/>
</dbReference>
<dbReference type="HOGENOM" id="CLU_074343_0_0_0"/>
<dbReference type="Pfam" id="PF03713">
    <property type="entry name" value="DUF305"/>
    <property type="match status" value="1"/>
</dbReference>
<dbReference type="AlphaFoldDB" id="A0A0A7KDS1"/>
<dbReference type="Proteomes" id="UP000030634">
    <property type="component" value="Chromosome"/>
</dbReference>
<evidence type="ECO:0000259" key="1">
    <source>
        <dbReference type="Pfam" id="PF03713"/>
    </source>
</evidence>
<dbReference type="EMBL" id="CP010028">
    <property type="protein sequence ID" value="AIZ44312.1"/>
    <property type="molecule type" value="Genomic_DNA"/>
</dbReference>
<accession>A0A0A7KDS1</accession>
<dbReference type="KEGG" id="dsw:QR90_03095"/>
<reference evidence="3" key="1">
    <citation type="submission" date="2014-11" db="EMBL/GenBank/DDBJ databases">
        <title>Hymenobacter sp. DG25B genome submission.</title>
        <authorList>
            <person name="Jung H.-Y."/>
            <person name="Kim M.K."/>
            <person name="Srinivasan S."/>
            <person name="Lim S."/>
        </authorList>
    </citation>
    <scope>NUCLEOTIDE SEQUENCE [LARGE SCALE GENOMIC DNA]</scope>
    <source>
        <strain evidence="3">DY59</strain>
    </source>
</reference>
<dbReference type="InterPro" id="IPR012347">
    <property type="entry name" value="Ferritin-like"/>
</dbReference>
<evidence type="ECO:0000313" key="2">
    <source>
        <dbReference type="EMBL" id="AIZ44312.1"/>
    </source>
</evidence>
<name>A0A0A7KDS1_9DEIO</name>
<protein>
    <recommendedName>
        <fullName evidence="1">DUF305 domain-containing protein</fullName>
    </recommendedName>
</protein>
<gene>
    <name evidence="2" type="ORF">QR90_03095</name>
</gene>
<dbReference type="RefSeq" id="WP_039682166.1">
    <property type="nucleotide sequence ID" value="NZ_CP010028.1"/>
</dbReference>
<dbReference type="InterPro" id="IPR005183">
    <property type="entry name" value="DUF305_CopM-like"/>
</dbReference>
<proteinExistence type="predicted"/>
<dbReference type="PANTHER" id="PTHR36933:SF1">
    <property type="entry name" value="SLL0788 PROTEIN"/>
    <property type="match status" value="1"/>
</dbReference>
<sequence>MARPTAPRDPGRRLILPAILVLLALGLAGLLLPRVTLTGGTDPAEGSTEVRFVREMIQHHAQAVDLATRIRERGRDPAVRTLALDIMLSQQEQIGQMHGWLTLWKRPWAGPGMSSEHARSMGMATPQQVARLETLPPAQAEITFLQLMTRHHQGALLMARPALGAGVRPEVQALARQIEASQGAEIRSMTALLEERGAKPLPAPQMGDMNHMR</sequence>
<dbReference type="STRING" id="1182571.QR90_03095"/>
<dbReference type="PANTHER" id="PTHR36933">
    <property type="entry name" value="SLL0788 PROTEIN"/>
    <property type="match status" value="1"/>
</dbReference>
<feature type="domain" description="DUF305" evidence="1">
    <location>
        <begin position="49"/>
        <end position="193"/>
    </location>
</feature>
<organism evidence="2 3">
    <name type="scientific">Deinococcus radiopugnans</name>
    <dbReference type="NCBI Taxonomy" id="57497"/>
    <lineage>
        <taxon>Bacteria</taxon>
        <taxon>Thermotogati</taxon>
        <taxon>Deinococcota</taxon>
        <taxon>Deinococci</taxon>
        <taxon>Deinococcales</taxon>
        <taxon>Deinococcaceae</taxon>
        <taxon>Deinococcus</taxon>
    </lineage>
</organism>
<evidence type="ECO:0000313" key="3">
    <source>
        <dbReference type="Proteomes" id="UP000030634"/>
    </source>
</evidence>